<name>A0A921YKC6_MANSE</name>
<proteinExistence type="predicted"/>
<keyword evidence="3" id="KW-1185">Reference proteome</keyword>
<dbReference type="OrthoDB" id="7466391at2759"/>
<dbReference type="Proteomes" id="UP000791440">
    <property type="component" value="Unassembled WGS sequence"/>
</dbReference>
<protein>
    <submittedName>
        <fullName evidence="2">Uncharacterized protein</fullName>
    </submittedName>
</protein>
<dbReference type="EMBL" id="JH668282">
    <property type="protein sequence ID" value="KAG6440850.1"/>
    <property type="molecule type" value="Genomic_DNA"/>
</dbReference>
<reference evidence="2" key="2">
    <citation type="submission" date="2020-12" db="EMBL/GenBank/DDBJ databases">
        <authorList>
            <person name="Kanost M."/>
        </authorList>
    </citation>
    <scope>NUCLEOTIDE SEQUENCE</scope>
</reference>
<evidence type="ECO:0000313" key="3">
    <source>
        <dbReference type="Proteomes" id="UP000791440"/>
    </source>
</evidence>
<feature type="chain" id="PRO_5037848794" evidence="1">
    <location>
        <begin position="19"/>
        <end position="237"/>
    </location>
</feature>
<accession>A0A921YKC6</accession>
<evidence type="ECO:0000256" key="1">
    <source>
        <dbReference type="SAM" id="SignalP"/>
    </source>
</evidence>
<gene>
    <name evidence="2" type="ORF">O3G_MSEX001505</name>
</gene>
<feature type="signal peptide" evidence="1">
    <location>
        <begin position="1"/>
        <end position="18"/>
    </location>
</feature>
<organism evidence="2 3">
    <name type="scientific">Manduca sexta</name>
    <name type="common">Tobacco hawkmoth</name>
    <name type="synonym">Tobacco hornworm</name>
    <dbReference type="NCBI Taxonomy" id="7130"/>
    <lineage>
        <taxon>Eukaryota</taxon>
        <taxon>Metazoa</taxon>
        <taxon>Ecdysozoa</taxon>
        <taxon>Arthropoda</taxon>
        <taxon>Hexapoda</taxon>
        <taxon>Insecta</taxon>
        <taxon>Pterygota</taxon>
        <taxon>Neoptera</taxon>
        <taxon>Endopterygota</taxon>
        <taxon>Lepidoptera</taxon>
        <taxon>Glossata</taxon>
        <taxon>Ditrysia</taxon>
        <taxon>Bombycoidea</taxon>
        <taxon>Sphingidae</taxon>
        <taxon>Sphinginae</taxon>
        <taxon>Sphingini</taxon>
        <taxon>Manduca</taxon>
    </lineage>
</organism>
<evidence type="ECO:0000313" key="2">
    <source>
        <dbReference type="EMBL" id="KAG6440850.1"/>
    </source>
</evidence>
<sequence length="237" mass="27504">MHWLIICILVTYISGGGGVTKASGIDQFWTDDYKVFDQIYGKTSDKDIYGDSLPPSITFPGLQEQVTDKKETYNLDYDKDLYTLESIHHDYSSKSKTKKKPASSYNFISYNDFKPISQENDPETYNYLKHLEDFDKEKKSNQPTYGGFKPFTNLGDPEDTEGYKSIQDILDAHETKKGKKGNDVKYLTYGRDKKKKPSRYRNVAYSSKLCVSGRCRKRNNVRVTRPYVRRIKHRTYG</sequence>
<keyword evidence="1" id="KW-0732">Signal</keyword>
<comment type="caution">
    <text evidence="2">The sequence shown here is derived from an EMBL/GenBank/DDBJ whole genome shotgun (WGS) entry which is preliminary data.</text>
</comment>
<dbReference type="AlphaFoldDB" id="A0A921YKC6"/>
<reference evidence="2" key="1">
    <citation type="journal article" date="2016" name="Insect Biochem. Mol. Biol.">
        <title>Multifaceted biological insights from a draft genome sequence of the tobacco hornworm moth, Manduca sexta.</title>
        <authorList>
            <person name="Kanost M.R."/>
            <person name="Arrese E.L."/>
            <person name="Cao X."/>
            <person name="Chen Y.R."/>
            <person name="Chellapilla S."/>
            <person name="Goldsmith M.R."/>
            <person name="Grosse-Wilde E."/>
            <person name="Heckel D.G."/>
            <person name="Herndon N."/>
            <person name="Jiang H."/>
            <person name="Papanicolaou A."/>
            <person name="Qu J."/>
            <person name="Soulages J.L."/>
            <person name="Vogel H."/>
            <person name="Walters J."/>
            <person name="Waterhouse R.M."/>
            <person name="Ahn S.J."/>
            <person name="Almeida F.C."/>
            <person name="An C."/>
            <person name="Aqrawi P."/>
            <person name="Bretschneider A."/>
            <person name="Bryant W.B."/>
            <person name="Bucks S."/>
            <person name="Chao H."/>
            <person name="Chevignon G."/>
            <person name="Christen J.M."/>
            <person name="Clarke D.F."/>
            <person name="Dittmer N.T."/>
            <person name="Ferguson L.C.F."/>
            <person name="Garavelou S."/>
            <person name="Gordon K.H.J."/>
            <person name="Gunaratna R.T."/>
            <person name="Han Y."/>
            <person name="Hauser F."/>
            <person name="He Y."/>
            <person name="Heidel-Fischer H."/>
            <person name="Hirsh A."/>
            <person name="Hu Y."/>
            <person name="Jiang H."/>
            <person name="Kalra D."/>
            <person name="Klinner C."/>
            <person name="Konig C."/>
            <person name="Kovar C."/>
            <person name="Kroll A.R."/>
            <person name="Kuwar S.S."/>
            <person name="Lee S.L."/>
            <person name="Lehman R."/>
            <person name="Li K."/>
            <person name="Li Z."/>
            <person name="Liang H."/>
            <person name="Lovelace S."/>
            <person name="Lu Z."/>
            <person name="Mansfield J.H."/>
            <person name="McCulloch K.J."/>
            <person name="Mathew T."/>
            <person name="Morton B."/>
            <person name="Muzny D.M."/>
            <person name="Neunemann D."/>
            <person name="Ongeri F."/>
            <person name="Pauchet Y."/>
            <person name="Pu L.L."/>
            <person name="Pyrousis I."/>
            <person name="Rao X.J."/>
            <person name="Redding A."/>
            <person name="Roesel C."/>
            <person name="Sanchez-Gracia A."/>
            <person name="Schaack S."/>
            <person name="Shukla A."/>
            <person name="Tetreau G."/>
            <person name="Wang Y."/>
            <person name="Xiong G.H."/>
            <person name="Traut W."/>
            <person name="Walsh T.K."/>
            <person name="Worley K.C."/>
            <person name="Wu D."/>
            <person name="Wu W."/>
            <person name="Wu Y.Q."/>
            <person name="Zhang X."/>
            <person name="Zou Z."/>
            <person name="Zucker H."/>
            <person name="Briscoe A.D."/>
            <person name="Burmester T."/>
            <person name="Clem R.J."/>
            <person name="Feyereisen R."/>
            <person name="Grimmelikhuijzen C.J.P."/>
            <person name="Hamodrakas S.J."/>
            <person name="Hansson B.S."/>
            <person name="Huguet E."/>
            <person name="Jermiin L.S."/>
            <person name="Lan Q."/>
            <person name="Lehman H.K."/>
            <person name="Lorenzen M."/>
            <person name="Merzendorfer H."/>
            <person name="Michalopoulos I."/>
            <person name="Morton D.B."/>
            <person name="Muthukrishnan S."/>
            <person name="Oakeshott J.G."/>
            <person name="Palmer W."/>
            <person name="Park Y."/>
            <person name="Passarelli A.L."/>
            <person name="Rozas J."/>
            <person name="Schwartz L.M."/>
            <person name="Smith W."/>
            <person name="Southgate A."/>
            <person name="Vilcinskas A."/>
            <person name="Vogt R."/>
            <person name="Wang P."/>
            <person name="Werren J."/>
            <person name="Yu X.Q."/>
            <person name="Zhou J.J."/>
            <person name="Brown S.J."/>
            <person name="Scherer S.E."/>
            <person name="Richards S."/>
            <person name="Blissard G.W."/>
        </authorList>
    </citation>
    <scope>NUCLEOTIDE SEQUENCE</scope>
</reference>